<dbReference type="OrthoDB" id="10068803at2759"/>
<feature type="region of interest" description="Disordered" evidence="5">
    <location>
        <begin position="709"/>
        <end position="728"/>
    </location>
</feature>
<dbReference type="Pfam" id="PF00520">
    <property type="entry name" value="Ion_trans"/>
    <property type="match status" value="2"/>
</dbReference>
<dbReference type="Gene3D" id="1.10.287.70">
    <property type="match status" value="2"/>
</dbReference>
<dbReference type="EMBL" id="VIIS01001866">
    <property type="protein sequence ID" value="KAF0291610.1"/>
    <property type="molecule type" value="Genomic_DNA"/>
</dbReference>
<keyword evidence="9" id="KW-1185">Reference proteome</keyword>
<dbReference type="InterPro" id="IPR027359">
    <property type="entry name" value="Volt_channel_dom_sf"/>
</dbReference>
<feature type="transmembrane region" description="Helical" evidence="6">
    <location>
        <begin position="140"/>
        <end position="159"/>
    </location>
</feature>
<dbReference type="Gene3D" id="1.20.120.350">
    <property type="entry name" value="Voltage-gated potassium channels. Chain C"/>
    <property type="match status" value="1"/>
</dbReference>
<dbReference type="Proteomes" id="UP000440578">
    <property type="component" value="Unassembled WGS sequence"/>
</dbReference>
<evidence type="ECO:0000259" key="7">
    <source>
        <dbReference type="Pfam" id="PF00520"/>
    </source>
</evidence>
<organism evidence="8 9">
    <name type="scientific">Amphibalanus amphitrite</name>
    <name type="common">Striped barnacle</name>
    <name type="synonym">Balanus amphitrite</name>
    <dbReference type="NCBI Taxonomy" id="1232801"/>
    <lineage>
        <taxon>Eukaryota</taxon>
        <taxon>Metazoa</taxon>
        <taxon>Ecdysozoa</taxon>
        <taxon>Arthropoda</taxon>
        <taxon>Crustacea</taxon>
        <taxon>Multicrustacea</taxon>
        <taxon>Cirripedia</taxon>
        <taxon>Thoracica</taxon>
        <taxon>Thoracicalcarea</taxon>
        <taxon>Balanomorpha</taxon>
        <taxon>Balanoidea</taxon>
        <taxon>Balanidae</taxon>
        <taxon>Amphibalaninae</taxon>
        <taxon>Amphibalanus</taxon>
    </lineage>
</organism>
<dbReference type="GO" id="GO:0016020">
    <property type="term" value="C:membrane"/>
    <property type="evidence" value="ECO:0007669"/>
    <property type="project" value="UniProtKB-SubCell"/>
</dbReference>
<keyword evidence="3 6" id="KW-1133">Transmembrane helix</keyword>
<evidence type="ECO:0000256" key="6">
    <source>
        <dbReference type="SAM" id="Phobius"/>
    </source>
</evidence>
<dbReference type="PANTHER" id="PTHR46726:SF1">
    <property type="entry name" value="TWO-PORE CALCIUM CHANNEL 3"/>
    <property type="match status" value="1"/>
</dbReference>
<feature type="transmembrane region" description="Helical" evidence="6">
    <location>
        <begin position="628"/>
        <end position="654"/>
    </location>
</feature>
<dbReference type="GO" id="GO:0005216">
    <property type="term" value="F:monoatomic ion channel activity"/>
    <property type="evidence" value="ECO:0007669"/>
    <property type="project" value="InterPro"/>
</dbReference>
<evidence type="ECO:0000256" key="3">
    <source>
        <dbReference type="ARBA" id="ARBA00022989"/>
    </source>
</evidence>
<evidence type="ECO:0000313" key="9">
    <source>
        <dbReference type="Proteomes" id="UP000440578"/>
    </source>
</evidence>
<evidence type="ECO:0000256" key="1">
    <source>
        <dbReference type="ARBA" id="ARBA00004141"/>
    </source>
</evidence>
<sequence>MDAASQEIPECTDTIEIVSDLPENDRHRRAKSKHELLLAATYIEDARSGWKLSLHFDPSPRNLSYYLAFRSAWGKYLLYLVLAVHMALALFEEPALRTLQVNYLYPACVELFCVAFYVYRCLHLLSFTSHGWFWKDVKNLAVISVILLTIIDIVVFMGMKETGAVGGVRWSRPLRPLLMINIPESRQIRRAWRSVSRTLPDVAGTMVLFVLNLLLFALMAYKLFGSRGLKYANGRPYFSTYQDSVFDLYVLVTTANSPDVMMPALNASPPMFLFFVVFVLISLYLFMNVILAVIYNSYRKHLKKDVQTAVAARRLLMSRAFSLLGRGGAVLRDDYVRVMAVLRPEHGTQLVDILWRVLDPHGDGMLGERDLYQLADLLNVRVTEVKDRVTLLERLFPSCFNSRPAVLVRRVVRQRPFRLFFDLLIVVNAITIAVDADQAEWAFLAAFILEILLKMYAFGFREFFDKLWNMFDFVVIGGAFLISVVRASTGLQGNTLVLDVLLLFRCLRVVKLMDSVAIFRAVLRTIASFSRSIVTYGGVLFCVFYFFALIGMELFADRVMWAPFRPGRPTDCGDRLLKDTDFSRLQYCANNFNSLPAALAVLFELMVVNQWHVLADGYAAVTTQWARLYFVAFHLCCVVLLLNIFTAFILEAFILEFTTERTTTETRVERKIAELGLGLGSRAPERASGGAPSDSAGGDYTTLVESDELDADHDPRPAGAAASGGGEQLTASTGVRFHIDRGPRSVEVLLTVPVAADASRFCRTGPRSVEVLLQRMFESGETDLIPESSNGRC</sequence>
<feature type="transmembrane region" description="Helical" evidence="6">
    <location>
        <begin position="442"/>
        <end position="460"/>
    </location>
</feature>
<evidence type="ECO:0000256" key="4">
    <source>
        <dbReference type="ARBA" id="ARBA00023136"/>
    </source>
</evidence>
<name>A0A6A4VJY1_AMPAM</name>
<dbReference type="AlphaFoldDB" id="A0A6A4VJY1"/>
<gene>
    <name evidence="8" type="primary">Tpcn1</name>
    <name evidence="8" type="ORF">FJT64_010305</name>
</gene>
<feature type="transmembrane region" description="Helical" evidence="6">
    <location>
        <begin position="419"/>
        <end position="436"/>
    </location>
</feature>
<dbReference type="PANTHER" id="PTHR46726">
    <property type="entry name" value="TWO PORE CHANNEL 3"/>
    <property type="match status" value="1"/>
</dbReference>
<comment type="subcellular location">
    <subcellularLocation>
        <location evidence="1">Membrane</location>
        <topology evidence="1">Multi-pass membrane protein</topology>
    </subcellularLocation>
</comment>
<dbReference type="InterPro" id="IPR005821">
    <property type="entry name" value="Ion_trans_dom"/>
</dbReference>
<feature type="transmembrane region" description="Helical" evidence="6">
    <location>
        <begin position="467"/>
        <end position="488"/>
    </location>
</feature>
<evidence type="ECO:0000256" key="5">
    <source>
        <dbReference type="SAM" id="MobiDB-lite"/>
    </source>
</evidence>
<comment type="caution">
    <text evidence="8">The sequence shown here is derived from an EMBL/GenBank/DDBJ whole genome shotgun (WGS) entry which is preliminary data.</text>
</comment>
<evidence type="ECO:0000313" key="8">
    <source>
        <dbReference type="EMBL" id="KAF0291610.1"/>
    </source>
</evidence>
<reference evidence="8 9" key="1">
    <citation type="submission" date="2019-07" db="EMBL/GenBank/DDBJ databases">
        <title>Draft genome assembly of a fouling barnacle, Amphibalanus amphitrite (Darwin, 1854): The first reference genome for Thecostraca.</title>
        <authorList>
            <person name="Kim W."/>
        </authorList>
    </citation>
    <scope>NUCLEOTIDE SEQUENCE [LARGE SCALE GENOMIC DNA]</scope>
    <source>
        <strain evidence="8">SNU_AA5</strain>
        <tissue evidence="8">Soma without cirri and trophi</tissue>
    </source>
</reference>
<feature type="domain" description="Ion transport" evidence="7">
    <location>
        <begin position="79"/>
        <end position="300"/>
    </location>
</feature>
<feature type="transmembrane region" description="Helical" evidence="6">
    <location>
        <begin position="103"/>
        <end position="120"/>
    </location>
</feature>
<dbReference type="SUPFAM" id="SSF81324">
    <property type="entry name" value="Voltage-gated potassium channels"/>
    <property type="match status" value="2"/>
</dbReference>
<feature type="transmembrane region" description="Helical" evidence="6">
    <location>
        <begin position="199"/>
        <end position="221"/>
    </location>
</feature>
<proteinExistence type="predicted"/>
<protein>
    <submittedName>
        <fullName evidence="8">Two pore calcium channel protein 1</fullName>
    </submittedName>
</protein>
<accession>A0A6A4VJY1</accession>
<feature type="transmembrane region" description="Helical" evidence="6">
    <location>
        <begin position="73"/>
        <end position="91"/>
    </location>
</feature>
<keyword evidence="2 6" id="KW-0812">Transmembrane</keyword>
<feature type="transmembrane region" description="Helical" evidence="6">
    <location>
        <begin position="271"/>
        <end position="295"/>
    </location>
</feature>
<feature type="domain" description="Ion transport" evidence="7">
    <location>
        <begin position="416"/>
        <end position="653"/>
    </location>
</feature>
<feature type="transmembrane region" description="Helical" evidence="6">
    <location>
        <begin position="534"/>
        <end position="556"/>
    </location>
</feature>
<keyword evidence="4 6" id="KW-0472">Membrane</keyword>
<evidence type="ECO:0000256" key="2">
    <source>
        <dbReference type="ARBA" id="ARBA00022692"/>
    </source>
</evidence>